<protein>
    <submittedName>
        <fullName evidence="2">Uncharacterized protein</fullName>
    </submittedName>
</protein>
<dbReference type="EMBL" id="CAXLJM020000032">
    <property type="protein sequence ID" value="CAL8100233.1"/>
    <property type="molecule type" value="Genomic_DNA"/>
</dbReference>
<sequence>MLDRIIQDIVASWCSWRVDMGIIDNPTVTQSPPTTASSPSSSSTRRKKNKQAIEDPEYYRITNRYPEHMLHCPQTSLYPMFFFLMERWEARRAASKETVLAATTTTTPVSNNNSNE</sequence>
<evidence type="ECO:0000313" key="2">
    <source>
        <dbReference type="EMBL" id="CAL8100233.1"/>
    </source>
</evidence>
<feature type="compositionally biased region" description="Low complexity" evidence="1">
    <location>
        <begin position="98"/>
        <end position="116"/>
    </location>
</feature>
<organism evidence="2 3">
    <name type="scientific">Orchesella dallaii</name>
    <dbReference type="NCBI Taxonomy" id="48710"/>
    <lineage>
        <taxon>Eukaryota</taxon>
        <taxon>Metazoa</taxon>
        <taxon>Ecdysozoa</taxon>
        <taxon>Arthropoda</taxon>
        <taxon>Hexapoda</taxon>
        <taxon>Collembola</taxon>
        <taxon>Entomobryomorpha</taxon>
        <taxon>Entomobryoidea</taxon>
        <taxon>Orchesellidae</taxon>
        <taxon>Orchesellinae</taxon>
        <taxon>Orchesella</taxon>
    </lineage>
</organism>
<keyword evidence="3" id="KW-1185">Reference proteome</keyword>
<name>A0ABP1QHU3_9HEXA</name>
<feature type="region of interest" description="Disordered" evidence="1">
    <location>
        <begin position="95"/>
        <end position="116"/>
    </location>
</feature>
<feature type="region of interest" description="Disordered" evidence="1">
    <location>
        <begin position="24"/>
        <end position="55"/>
    </location>
</feature>
<comment type="caution">
    <text evidence="2">The sequence shown here is derived from an EMBL/GenBank/DDBJ whole genome shotgun (WGS) entry which is preliminary data.</text>
</comment>
<feature type="compositionally biased region" description="Low complexity" evidence="1">
    <location>
        <begin position="26"/>
        <end position="43"/>
    </location>
</feature>
<reference evidence="2 3" key="1">
    <citation type="submission" date="2024-08" db="EMBL/GenBank/DDBJ databases">
        <authorList>
            <person name="Cucini C."/>
            <person name="Frati F."/>
        </authorList>
    </citation>
    <scope>NUCLEOTIDE SEQUENCE [LARGE SCALE GENOMIC DNA]</scope>
</reference>
<proteinExistence type="predicted"/>
<evidence type="ECO:0000313" key="3">
    <source>
        <dbReference type="Proteomes" id="UP001642540"/>
    </source>
</evidence>
<accession>A0ABP1QHU3</accession>
<evidence type="ECO:0000256" key="1">
    <source>
        <dbReference type="SAM" id="MobiDB-lite"/>
    </source>
</evidence>
<gene>
    <name evidence="2" type="ORF">ODALV1_LOCUS10481</name>
</gene>
<dbReference type="Proteomes" id="UP001642540">
    <property type="component" value="Unassembled WGS sequence"/>
</dbReference>